<dbReference type="GO" id="GO:0030267">
    <property type="term" value="F:glyoxylate reductase (NADPH) activity"/>
    <property type="evidence" value="ECO:0007669"/>
    <property type="project" value="TreeGrafter"/>
</dbReference>
<feature type="domain" description="D-isomer specific 2-hydroxyacid dehydrogenase NAD-binding" evidence="6">
    <location>
        <begin position="109"/>
        <end position="283"/>
    </location>
</feature>
<dbReference type="PANTHER" id="PTHR10996">
    <property type="entry name" value="2-HYDROXYACID DEHYDROGENASE-RELATED"/>
    <property type="match status" value="1"/>
</dbReference>
<evidence type="ECO:0000256" key="1">
    <source>
        <dbReference type="ARBA" id="ARBA00022857"/>
    </source>
</evidence>
<dbReference type="InterPro" id="IPR006139">
    <property type="entry name" value="D-isomer_2_OHA_DH_cat_dom"/>
</dbReference>
<protein>
    <submittedName>
        <fullName evidence="7">2-hydroxyacid dehydrogenase</fullName>
    </submittedName>
</protein>
<proteinExistence type="inferred from homology"/>
<dbReference type="InterPro" id="IPR006140">
    <property type="entry name" value="D-isomer_DH_NAD-bd"/>
</dbReference>
<dbReference type="EMBL" id="CP050296">
    <property type="protein sequence ID" value="QND57123.1"/>
    <property type="molecule type" value="Genomic_DNA"/>
</dbReference>
<comment type="similarity">
    <text evidence="4">Belongs to the D-isomer specific 2-hydroxyacid dehydrogenase family.</text>
</comment>
<dbReference type="InterPro" id="IPR036291">
    <property type="entry name" value="NAD(P)-bd_dom_sf"/>
</dbReference>
<dbReference type="FunFam" id="3.40.50.720:FF:000213">
    <property type="entry name" value="Putative 2-hydroxyacid dehydrogenase"/>
    <property type="match status" value="1"/>
</dbReference>
<evidence type="ECO:0000256" key="2">
    <source>
        <dbReference type="ARBA" id="ARBA00023002"/>
    </source>
</evidence>
<feature type="domain" description="D-isomer specific 2-hydroxyacid dehydrogenase catalytic" evidence="5">
    <location>
        <begin position="28"/>
        <end position="314"/>
    </location>
</feature>
<dbReference type="Pfam" id="PF00389">
    <property type="entry name" value="2-Hacid_dh"/>
    <property type="match status" value="1"/>
</dbReference>
<dbReference type="PANTHER" id="PTHR10996:SF178">
    <property type="entry name" value="2-HYDROXYACID DEHYDROGENASE YGL185C-RELATED"/>
    <property type="match status" value="1"/>
</dbReference>
<dbReference type="Gene3D" id="3.40.50.720">
    <property type="entry name" value="NAD(P)-binding Rossmann-like Domain"/>
    <property type="match status" value="2"/>
</dbReference>
<keyword evidence="3" id="KW-0520">NAD</keyword>
<dbReference type="Pfam" id="PF02826">
    <property type="entry name" value="2-Hacid_dh_C"/>
    <property type="match status" value="1"/>
</dbReference>
<name>A0A7G6SRJ1_9HYPH</name>
<reference evidence="8" key="1">
    <citation type="journal article" date="2020" name="Mol. Plant Microbe">
        <title>Rhizobial microsymbionts of the narrowly endemic Oxytropis species growing in Kamchatka are characterized by significant genetic diversity and possess a set of genes that are associated with T3SS and T6SS secretion systems and can affect the development of symbiosis.</title>
        <authorList>
            <person name="Safronova V."/>
            <person name="Guro P."/>
            <person name="Sazanova A."/>
            <person name="Kuznetsova I."/>
            <person name="Belimov A."/>
            <person name="Yakubov V."/>
            <person name="Chirak E."/>
            <person name="Afonin A."/>
            <person name="Gogolev Y."/>
            <person name="Andronov E."/>
            <person name="Tikhonovich I."/>
        </authorList>
    </citation>
    <scope>NUCLEOTIDE SEQUENCE [LARGE SCALE GENOMIC DNA]</scope>
    <source>
        <strain evidence="8">583</strain>
    </source>
</reference>
<dbReference type="CDD" id="cd12156">
    <property type="entry name" value="HPPR"/>
    <property type="match status" value="1"/>
</dbReference>
<organism evidence="7 8">
    <name type="scientific">Mesorhizobium huakuii</name>
    <dbReference type="NCBI Taxonomy" id="28104"/>
    <lineage>
        <taxon>Bacteria</taxon>
        <taxon>Pseudomonadati</taxon>
        <taxon>Pseudomonadota</taxon>
        <taxon>Alphaproteobacteria</taxon>
        <taxon>Hyphomicrobiales</taxon>
        <taxon>Phyllobacteriaceae</taxon>
        <taxon>Mesorhizobium</taxon>
    </lineage>
</organism>
<sequence>MQRPHILQIGPYPAWDEEPLNQAFVVHRYFDALDKPSFLAEVGPRIRAIATRGELGASRAMIAACPSLEVVSVYGVGFDAVDLAACRERGVRVTNTPDVLTGDVADLGIAMMLALSRGVVGAQRWVHDGSWAAKGLYPLQRRVWGRRAGVLGLGRIGHEVAKRLAGFGMDIAYSSPTRKDFASNWAFVADPVKLAERSDFLFVTLAASPATRHIVNSDVIAALGEDGMLINISRASNIDEDALLDALENKTLGCAALDVFEGEPKLNPRFLALDNVLLQPHHASGTVETRKAMGKLVRDNLAAHFAGQPLLTPVL</sequence>
<dbReference type="RefSeq" id="WP_183463805.1">
    <property type="nucleotide sequence ID" value="NZ_CP050296.1"/>
</dbReference>
<keyword evidence="1" id="KW-0521">NADP</keyword>
<dbReference type="GO" id="GO:0005829">
    <property type="term" value="C:cytosol"/>
    <property type="evidence" value="ECO:0007669"/>
    <property type="project" value="TreeGrafter"/>
</dbReference>
<evidence type="ECO:0000256" key="4">
    <source>
        <dbReference type="RuleBase" id="RU003719"/>
    </source>
</evidence>
<dbReference type="AlphaFoldDB" id="A0A7G6SRJ1"/>
<evidence type="ECO:0000259" key="6">
    <source>
        <dbReference type="Pfam" id="PF02826"/>
    </source>
</evidence>
<evidence type="ECO:0000313" key="8">
    <source>
        <dbReference type="Proteomes" id="UP000515465"/>
    </source>
</evidence>
<keyword evidence="2 4" id="KW-0560">Oxidoreductase</keyword>
<accession>A0A7G6SRJ1</accession>
<evidence type="ECO:0000313" key="7">
    <source>
        <dbReference type="EMBL" id="QND57123.1"/>
    </source>
</evidence>
<dbReference type="SUPFAM" id="SSF51735">
    <property type="entry name" value="NAD(P)-binding Rossmann-fold domains"/>
    <property type="match status" value="1"/>
</dbReference>
<dbReference type="GO" id="GO:0051287">
    <property type="term" value="F:NAD binding"/>
    <property type="evidence" value="ECO:0007669"/>
    <property type="project" value="InterPro"/>
</dbReference>
<dbReference type="GO" id="GO:0016618">
    <property type="term" value="F:hydroxypyruvate reductase [NAD(P)H] activity"/>
    <property type="evidence" value="ECO:0007669"/>
    <property type="project" value="TreeGrafter"/>
</dbReference>
<dbReference type="InterPro" id="IPR050223">
    <property type="entry name" value="D-isomer_2-hydroxyacid_DH"/>
</dbReference>
<gene>
    <name evidence="7" type="ORF">HB778_11235</name>
</gene>
<dbReference type="Proteomes" id="UP000515465">
    <property type="component" value="Chromosome"/>
</dbReference>
<evidence type="ECO:0000256" key="3">
    <source>
        <dbReference type="ARBA" id="ARBA00023027"/>
    </source>
</evidence>
<dbReference type="SUPFAM" id="SSF52283">
    <property type="entry name" value="Formate/glycerate dehydrogenase catalytic domain-like"/>
    <property type="match status" value="1"/>
</dbReference>
<evidence type="ECO:0000259" key="5">
    <source>
        <dbReference type="Pfam" id="PF00389"/>
    </source>
</evidence>